<keyword evidence="2" id="KW-0472">Membrane</keyword>
<reference evidence="5" key="3">
    <citation type="submission" date="2025-04" db="UniProtKB">
        <authorList>
            <consortium name="RefSeq"/>
        </authorList>
    </citation>
    <scope>IDENTIFICATION</scope>
    <source>
        <strain evidence="5">CBS 304.34</strain>
    </source>
</reference>
<dbReference type="PANTHER" id="PTHR13710:SF154">
    <property type="entry name" value="RECQ HELICASE, PUTATIVE (AFU_ORTHOLOGUE AFUA_6G14720)-RELATED"/>
    <property type="match status" value="1"/>
</dbReference>
<evidence type="ECO:0000256" key="2">
    <source>
        <dbReference type="SAM" id="Phobius"/>
    </source>
</evidence>
<sequence>MQTKPKKGTRTAANRKEAIKEEYQRWKIIRLVDIEQQLKALVGEKAEFQGVQRPALKAIIHYKSPVVAIIGTGGGKSVLFMLPALCSTGVTVVVMLLVSLQEDIKSRCNKAGISCVE</sequence>
<evidence type="ECO:0000313" key="4">
    <source>
        <dbReference type="Proteomes" id="UP000504636"/>
    </source>
</evidence>
<dbReference type="InterPro" id="IPR027417">
    <property type="entry name" value="P-loop_NTPase"/>
</dbReference>
<reference evidence="3 5" key="1">
    <citation type="journal article" date="2020" name="Stud. Mycol.">
        <title>101 Dothideomycetes genomes: a test case for predicting lifestyles and emergence of pathogens.</title>
        <authorList>
            <person name="Haridas S."/>
            <person name="Albert R."/>
            <person name="Binder M."/>
            <person name="Bloem J."/>
            <person name="Labutti K."/>
            <person name="Salamov A."/>
            <person name="Andreopoulos B."/>
            <person name="Baker S."/>
            <person name="Barry K."/>
            <person name="Bills G."/>
            <person name="Bluhm B."/>
            <person name="Cannon C."/>
            <person name="Castanera R."/>
            <person name="Culley D."/>
            <person name="Daum C."/>
            <person name="Ezra D."/>
            <person name="Gonzalez J."/>
            <person name="Henrissat B."/>
            <person name="Kuo A."/>
            <person name="Liang C."/>
            <person name="Lipzen A."/>
            <person name="Lutzoni F."/>
            <person name="Magnuson J."/>
            <person name="Mondo S."/>
            <person name="Nolan M."/>
            <person name="Ohm R."/>
            <person name="Pangilinan J."/>
            <person name="Park H.-J."/>
            <person name="Ramirez L."/>
            <person name="Alfaro M."/>
            <person name="Sun H."/>
            <person name="Tritt A."/>
            <person name="Yoshinaga Y."/>
            <person name="Zwiers L.-H."/>
            <person name="Turgeon B."/>
            <person name="Goodwin S."/>
            <person name="Spatafora J."/>
            <person name="Crous P."/>
            <person name="Grigoriev I."/>
        </authorList>
    </citation>
    <scope>NUCLEOTIDE SEQUENCE</scope>
    <source>
        <strain evidence="3 5">CBS 304.34</strain>
    </source>
</reference>
<dbReference type="GO" id="GO:0005694">
    <property type="term" value="C:chromosome"/>
    <property type="evidence" value="ECO:0007669"/>
    <property type="project" value="TreeGrafter"/>
</dbReference>
<name>A0A6A6Y0G2_9PEZI</name>
<dbReference type="GO" id="GO:0043138">
    <property type="term" value="F:3'-5' DNA helicase activity"/>
    <property type="evidence" value="ECO:0007669"/>
    <property type="project" value="TreeGrafter"/>
</dbReference>
<proteinExistence type="inferred from homology"/>
<dbReference type="AlphaFoldDB" id="A0A6A6Y0G2"/>
<dbReference type="GO" id="GO:0009378">
    <property type="term" value="F:four-way junction helicase activity"/>
    <property type="evidence" value="ECO:0007669"/>
    <property type="project" value="TreeGrafter"/>
</dbReference>
<dbReference type="Proteomes" id="UP000504636">
    <property type="component" value="Unplaced"/>
</dbReference>
<dbReference type="RefSeq" id="XP_033568261.1">
    <property type="nucleotide sequence ID" value="XM_033727154.1"/>
</dbReference>
<organism evidence="3">
    <name type="scientific">Mytilinidion resinicola</name>
    <dbReference type="NCBI Taxonomy" id="574789"/>
    <lineage>
        <taxon>Eukaryota</taxon>
        <taxon>Fungi</taxon>
        <taxon>Dikarya</taxon>
        <taxon>Ascomycota</taxon>
        <taxon>Pezizomycotina</taxon>
        <taxon>Dothideomycetes</taxon>
        <taxon>Pleosporomycetidae</taxon>
        <taxon>Mytilinidiales</taxon>
        <taxon>Mytilinidiaceae</taxon>
        <taxon>Mytilinidion</taxon>
    </lineage>
</organism>
<dbReference type="OrthoDB" id="3925403at2759"/>
<evidence type="ECO:0000313" key="5">
    <source>
        <dbReference type="RefSeq" id="XP_033568261.1"/>
    </source>
</evidence>
<gene>
    <name evidence="3 5" type="ORF">BDZ99DRAFT_555513</name>
</gene>
<dbReference type="GO" id="GO:0005737">
    <property type="term" value="C:cytoplasm"/>
    <property type="evidence" value="ECO:0007669"/>
    <property type="project" value="TreeGrafter"/>
</dbReference>
<reference evidence="5" key="2">
    <citation type="submission" date="2020-04" db="EMBL/GenBank/DDBJ databases">
        <authorList>
            <consortium name="NCBI Genome Project"/>
        </authorList>
    </citation>
    <scope>NUCLEOTIDE SEQUENCE</scope>
    <source>
        <strain evidence="5">CBS 304.34</strain>
    </source>
</reference>
<feature type="transmembrane region" description="Helical" evidence="2">
    <location>
        <begin position="78"/>
        <end position="100"/>
    </location>
</feature>
<protein>
    <recommendedName>
        <fullName evidence="6">DEAD/DEAH box helicase domain-containing protein</fullName>
    </recommendedName>
</protein>
<evidence type="ECO:0000256" key="1">
    <source>
        <dbReference type="ARBA" id="ARBA00005446"/>
    </source>
</evidence>
<dbReference type="PANTHER" id="PTHR13710">
    <property type="entry name" value="DNA HELICASE RECQ FAMILY MEMBER"/>
    <property type="match status" value="1"/>
</dbReference>
<evidence type="ECO:0000313" key="3">
    <source>
        <dbReference type="EMBL" id="KAF2801297.1"/>
    </source>
</evidence>
<dbReference type="GO" id="GO:0000724">
    <property type="term" value="P:double-strand break repair via homologous recombination"/>
    <property type="evidence" value="ECO:0007669"/>
    <property type="project" value="TreeGrafter"/>
</dbReference>
<dbReference type="EMBL" id="MU003733">
    <property type="protein sequence ID" value="KAF2801297.1"/>
    <property type="molecule type" value="Genomic_DNA"/>
</dbReference>
<keyword evidence="4" id="KW-1185">Reference proteome</keyword>
<dbReference type="GeneID" id="54468047"/>
<dbReference type="SUPFAM" id="SSF52540">
    <property type="entry name" value="P-loop containing nucleoside triphosphate hydrolases"/>
    <property type="match status" value="1"/>
</dbReference>
<dbReference type="Gene3D" id="3.40.50.300">
    <property type="entry name" value="P-loop containing nucleotide triphosphate hydrolases"/>
    <property type="match status" value="1"/>
</dbReference>
<keyword evidence="2" id="KW-0812">Transmembrane</keyword>
<keyword evidence="2" id="KW-1133">Transmembrane helix</keyword>
<evidence type="ECO:0008006" key="6">
    <source>
        <dbReference type="Google" id="ProtNLM"/>
    </source>
</evidence>
<accession>A0A6A6Y0G2</accession>
<comment type="similarity">
    <text evidence="1">Belongs to the helicase family. RecQ subfamily.</text>
</comment>